<dbReference type="WBParaSite" id="SBAD_0001032601-mRNA-1">
    <property type="protein sequence ID" value="SBAD_0001032601-mRNA-1"/>
    <property type="gene ID" value="SBAD_0001032601"/>
</dbReference>
<keyword evidence="2" id="KW-1185">Reference proteome</keyword>
<evidence type="ECO:0000313" key="3">
    <source>
        <dbReference type="WBParaSite" id="SBAD_0001032601-mRNA-1"/>
    </source>
</evidence>
<evidence type="ECO:0000313" key="2">
    <source>
        <dbReference type="Proteomes" id="UP000270296"/>
    </source>
</evidence>
<dbReference type="EMBL" id="UZAM01013425">
    <property type="protein sequence ID" value="VDP27795.1"/>
    <property type="molecule type" value="Genomic_DNA"/>
</dbReference>
<sequence>MECCSPWKGEATCCMDYDQICTVAKHPLVGCHWEVSTNIDRRVCGNADCAHCGEVCVLDKLNNSCEWTRFLTRSGFLFQKLEQRTKQLSVPHWRKQGLTILMKYLPHGECKAFGDKCKCCCHPYEVNEDGTACRLKKYCQALTLPAD</sequence>
<evidence type="ECO:0000313" key="1">
    <source>
        <dbReference type="EMBL" id="VDP27795.1"/>
    </source>
</evidence>
<accession>A0A183J276</accession>
<gene>
    <name evidence="1" type="ORF">SBAD_LOCUS9974</name>
</gene>
<dbReference type="Proteomes" id="UP000270296">
    <property type="component" value="Unassembled WGS sequence"/>
</dbReference>
<name>A0A183J276_9BILA</name>
<proteinExistence type="predicted"/>
<reference evidence="3" key="1">
    <citation type="submission" date="2016-06" db="UniProtKB">
        <authorList>
            <consortium name="WormBaseParasite"/>
        </authorList>
    </citation>
    <scope>IDENTIFICATION</scope>
</reference>
<protein>
    <submittedName>
        <fullName evidence="3">YkgJ family cysteine cluster protein</fullName>
    </submittedName>
</protein>
<organism evidence="3">
    <name type="scientific">Soboliphyme baturini</name>
    <dbReference type="NCBI Taxonomy" id="241478"/>
    <lineage>
        <taxon>Eukaryota</taxon>
        <taxon>Metazoa</taxon>
        <taxon>Ecdysozoa</taxon>
        <taxon>Nematoda</taxon>
        <taxon>Enoplea</taxon>
        <taxon>Dorylaimia</taxon>
        <taxon>Dioctophymatida</taxon>
        <taxon>Dioctophymatoidea</taxon>
        <taxon>Soboliphymatidae</taxon>
        <taxon>Soboliphyme</taxon>
    </lineage>
</organism>
<reference evidence="1 2" key="2">
    <citation type="submission" date="2018-11" db="EMBL/GenBank/DDBJ databases">
        <authorList>
            <consortium name="Pathogen Informatics"/>
        </authorList>
    </citation>
    <scope>NUCLEOTIDE SEQUENCE [LARGE SCALE GENOMIC DNA]</scope>
</reference>
<dbReference type="AlphaFoldDB" id="A0A183J276"/>